<proteinExistence type="predicted"/>
<dbReference type="AlphaFoldDB" id="X0TYP8"/>
<reference evidence="2" key="1">
    <citation type="journal article" date="2014" name="Front. Microbiol.">
        <title>High frequency of phylogenetically diverse reductive dehalogenase-homologous genes in deep subseafloor sedimentary metagenomes.</title>
        <authorList>
            <person name="Kawai M."/>
            <person name="Futagami T."/>
            <person name="Toyoda A."/>
            <person name="Takaki Y."/>
            <person name="Nishi S."/>
            <person name="Hori S."/>
            <person name="Arai W."/>
            <person name="Tsubouchi T."/>
            <person name="Morono Y."/>
            <person name="Uchiyama I."/>
            <person name="Ito T."/>
            <person name="Fujiyama A."/>
            <person name="Inagaki F."/>
            <person name="Takami H."/>
        </authorList>
    </citation>
    <scope>NUCLEOTIDE SEQUENCE</scope>
    <source>
        <strain evidence="2">Expedition CK06-06</strain>
    </source>
</reference>
<sequence>MALIKEDGTIVAGANSYADEADADAYQADRGRAAWLEATTEVADAALVRATDYIEGRFGLKFIGARLGDVQTLSWPRKGAVYVATGNPFPQDEVPVDIVNACILYADQVIGDGSDLETMTELSVIPTVSPDGQVKLKKEKVDVLEEVTEYAVGGQSGGTSALRVIQPIPEADRLVRRWLIAGGVGGLTVRI</sequence>
<protein>
    <recommendedName>
        <fullName evidence="1">Putative DnaT-like domain-containing protein</fullName>
    </recommendedName>
</protein>
<gene>
    <name evidence="2" type="ORF">S01H1_26671</name>
</gene>
<dbReference type="Pfam" id="PF20557">
    <property type="entry name" value="DnaT_2"/>
    <property type="match status" value="1"/>
</dbReference>
<organism evidence="2">
    <name type="scientific">marine sediment metagenome</name>
    <dbReference type="NCBI Taxonomy" id="412755"/>
    <lineage>
        <taxon>unclassified sequences</taxon>
        <taxon>metagenomes</taxon>
        <taxon>ecological metagenomes</taxon>
    </lineage>
</organism>
<dbReference type="InterPro" id="IPR046787">
    <property type="entry name" value="DnaT_2"/>
</dbReference>
<dbReference type="EMBL" id="BARS01016178">
    <property type="protein sequence ID" value="GAF98404.1"/>
    <property type="molecule type" value="Genomic_DNA"/>
</dbReference>
<accession>X0TYP8</accession>
<feature type="domain" description="Putative DnaT-like" evidence="1">
    <location>
        <begin position="1"/>
        <end position="166"/>
    </location>
</feature>
<evidence type="ECO:0000259" key="1">
    <source>
        <dbReference type="Pfam" id="PF20557"/>
    </source>
</evidence>
<name>X0TYP8_9ZZZZ</name>
<comment type="caution">
    <text evidence="2">The sequence shown here is derived from an EMBL/GenBank/DDBJ whole genome shotgun (WGS) entry which is preliminary data.</text>
</comment>
<evidence type="ECO:0000313" key="2">
    <source>
        <dbReference type="EMBL" id="GAF98404.1"/>
    </source>
</evidence>